<organism evidence="9 10">
    <name type="scientific">Caproicibacter fermentans</name>
    <dbReference type="NCBI Taxonomy" id="2576756"/>
    <lineage>
        <taxon>Bacteria</taxon>
        <taxon>Bacillati</taxon>
        <taxon>Bacillota</taxon>
        <taxon>Clostridia</taxon>
        <taxon>Eubacteriales</taxon>
        <taxon>Acutalibacteraceae</taxon>
        <taxon>Caproicibacter</taxon>
    </lineage>
</organism>
<keyword evidence="5 7" id="KW-1133">Transmembrane helix</keyword>
<protein>
    <submittedName>
        <fullName evidence="9">Sugar ABC transporter permease</fullName>
    </submittedName>
</protein>
<reference evidence="9 10" key="1">
    <citation type="submission" date="2020-08" db="EMBL/GenBank/DDBJ databases">
        <title>The isolate Caproiciproducens sp. 7D4C2 produces n-caproate at mildly acidic conditions from hexoses: genome and rBOX comparison with related strains and chain-elongating bacteria.</title>
        <authorList>
            <person name="Esquivel-Elizondo S."/>
            <person name="Bagci C."/>
            <person name="Temovska M."/>
            <person name="Jeon B.S."/>
            <person name="Bessarab I."/>
            <person name="Williams R.B.H."/>
            <person name="Huson D.H."/>
            <person name="Angenent L.T."/>
        </authorList>
    </citation>
    <scope>NUCLEOTIDE SEQUENCE [LARGE SCALE GENOMIC DNA]</scope>
    <source>
        <strain evidence="9 10">7D4C2</strain>
    </source>
</reference>
<comment type="subcellular location">
    <subcellularLocation>
        <location evidence="1 7">Cell membrane</location>
        <topology evidence="1 7">Multi-pass membrane protein</topology>
    </subcellularLocation>
</comment>
<dbReference type="Pfam" id="PF00528">
    <property type="entry name" value="BPD_transp_1"/>
    <property type="match status" value="1"/>
</dbReference>
<keyword evidence="3" id="KW-1003">Cell membrane</keyword>
<dbReference type="PANTHER" id="PTHR43227">
    <property type="entry name" value="BLL4140 PROTEIN"/>
    <property type="match status" value="1"/>
</dbReference>
<evidence type="ECO:0000313" key="9">
    <source>
        <dbReference type="EMBL" id="QNK39516.1"/>
    </source>
</evidence>
<evidence type="ECO:0000313" key="10">
    <source>
        <dbReference type="Proteomes" id="UP000515909"/>
    </source>
</evidence>
<name>A0A7G8T7C5_9FIRM</name>
<dbReference type="RefSeq" id="WP_066646221.1">
    <property type="nucleotide sequence ID" value="NZ_CP060286.1"/>
</dbReference>
<feature type="domain" description="ABC transmembrane type-1" evidence="8">
    <location>
        <begin position="69"/>
        <end position="283"/>
    </location>
</feature>
<keyword evidence="6 7" id="KW-0472">Membrane</keyword>
<evidence type="ECO:0000256" key="4">
    <source>
        <dbReference type="ARBA" id="ARBA00022692"/>
    </source>
</evidence>
<proteinExistence type="inferred from homology"/>
<dbReference type="Gene3D" id="1.10.3720.10">
    <property type="entry name" value="MetI-like"/>
    <property type="match status" value="1"/>
</dbReference>
<dbReference type="PROSITE" id="PS50928">
    <property type="entry name" value="ABC_TM1"/>
    <property type="match status" value="1"/>
</dbReference>
<dbReference type="CDD" id="cd06261">
    <property type="entry name" value="TM_PBP2"/>
    <property type="match status" value="1"/>
</dbReference>
<evidence type="ECO:0000256" key="6">
    <source>
        <dbReference type="ARBA" id="ARBA00023136"/>
    </source>
</evidence>
<dbReference type="InterPro" id="IPR035906">
    <property type="entry name" value="MetI-like_sf"/>
</dbReference>
<dbReference type="SUPFAM" id="SSF161098">
    <property type="entry name" value="MetI-like"/>
    <property type="match status" value="1"/>
</dbReference>
<evidence type="ECO:0000256" key="1">
    <source>
        <dbReference type="ARBA" id="ARBA00004651"/>
    </source>
</evidence>
<evidence type="ECO:0000256" key="5">
    <source>
        <dbReference type="ARBA" id="ARBA00022989"/>
    </source>
</evidence>
<accession>A0A7G8T7C5</accession>
<feature type="transmembrane region" description="Helical" evidence="7">
    <location>
        <begin position="12"/>
        <end position="36"/>
    </location>
</feature>
<evidence type="ECO:0000259" key="8">
    <source>
        <dbReference type="PROSITE" id="PS50928"/>
    </source>
</evidence>
<feature type="transmembrane region" description="Helical" evidence="7">
    <location>
        <begin position="262"/>
        <end position="286"/>
    </location>
</feature>
<dbReference type="KEGG" id="cfem:HCR03_12255"/>
<dbReference type="PANTHER" id="PTHR43227:SF11">
    <property type="entry name" value="BLL4140 PROTEIN"/>
    <property type="match status" value="1"/>
</dbReference>
<evidence type="ECO:0000256" key="2">
    <source>
        <dbReference type="ARBA" id="ARBA00022448"/>
    </source>
</evidence>
<dbReference type="GO" id="GO:0055085">
    <property type="term" value="P:transmembrane transport"/>
    <property type="evidence" value="ECO:0007669"/>
    <property type="project" value="InterPro"/>
</dbReference>
<sequence>MKNQKDQLSYRLMLAPAIITLLIFSYAPMVGIVIAFQDFVPAKGIFGSRWVGLDNFKFMFALPDVTQVLVNTIIISFFKIILGILIPVCFALLLNEIRLKFFKKVVQTIVYLPHFLSWVVLAAVVQYVFGYDGPINNFAVSMGRAPTLFMASNTWFRPICIFTDTWKEFGYGSIIYLAALTSIDPGLYEASAIDGANRWKQLLHVTLPGIVPTIVLMVTMSLPNILNANFDQIYNLYNPLVYQTGDIIDTYVYRIGMVQREYSLATGVGLIKSVVGMVLMVAANQLTIKLTDRKMF</sequence>
<dbReference type="AlphaFoldDB" id="A0A7G8T7C5"/>
<comment type="similarity">
    <text evidence="7">Belongs to the binding-protein-dependent transport system permease family.</text>
</comment>
<dbReference type="Proteomes" id="UP000515909">
    <property type="component" value="Chromosome"/>
</dbReference>
<evidence type="ECO:0000256" key="3">
    <source>
        <dbReference type="ARBA" id="ARBA00022475"/>
    </source>
</evidence>
<dbReference type="EMBL" id="CP060286">
    <property type="protein sequence ID" value="QNK39516.1"/>
    <property type="molecule type" value="Genomic_DNA"/>
</dbReference>
<dbReference type="InterPro" id="IPR050809">
    <property type="entry name" value="UgpAE/MalFG_permease"/>
</dbReference>
<dbReference type="GO" id="GO:0005886">
    <property type="term" value="C:plasma membrane"/>
    <property type="evidence" value="ECO:0007669"/>
    <property type="project" value="UniProtKB-SubCell"/>
</dbReference>
<keyword evidence="2 7" id="KW-0813">Transport</keyword>
<feature type="transmembrane region" description="Helical" evidence="7">
    <location>
        <begin position="68"/>
        <end position="93"/>
    </location>
</feature>
<keyword evidence="4 7" id="KW-0812">Transmembrane</keyword>
<feature type="transmembrane region" description="Helical" evidence="7">
    <location>
        <begin position="105"/>
        <end position="129"/>
    </location>
</feature>
<gene>
    <name evidence="9" type="ORF">HCR03_12255</name>
</gene>
<evidence type="ECO:0000256" key="7">
    <source>
        <dbReference type="RuleBase" id="RU363032"/>
    </source>
</evidence>
<dbReference type="InterPro" id="IPR000515">
    <property type="entry name" value="MetI-like"/>
</dbReference>
<feature type="transmembrane region" description="Helical" evidence="7">
    <location>
        <begin position="202"/>
        <end position="222"/>
    </location>
</feature>